<sequence>MRALSMLVLFCLGVMAVLAYHAIRQELSVRDIKDRIEKATKQVRRDEDAIIQAKLKSQEINGILSSLNAKKAELTKKKQDISAAESQVLKNLEDCQFAKPVAESKMTTGYESLQNLKAQQVSDKAKAEQEVKDLKQQIVDKNKMICGFVDMTQEEGRKLCEVAEAPK</sequence>
<keyword evidence="2" id="KW-0732">Signal</keyword>
<dbReference type="AlphaFoldDB" id="A0AAD7S9M6"/>
<reference evidence="3" key="1">
    <citation type="journal article" date="2023" name="Science">
        <title>Genome structures resolve the early diversification of teleost fishes.</title>
        <authorList>
            <person name="Parey E."/>
            <person name="Louis A."/>
            <person name="Montfort J."/>
            <person name="Bouchez O."/>
            <person name="Roques C."/>
            <person name="Iampietro C."/>
            <person name="Lluch J."/>
            <person name="Castinel A."/>
            <person name="Donnadieu C."/>
            <person name="Desvignes T."/>
            <person name="Floi Bucao C."/>
            <person name="Jouanno E."/>
            <person name="Wen M."/>
            <person name="Mejri S."/>
            <person name="Dirks R."/>
            <person name="Jansen H."/>
            <person name="Henkel C."/>
            <person name="Chen W.J."/>
            <person name="Zahm M."/>
            <person name="Cabau C."/>
            <person name="Klopp C."/>
            <person name="Thompson A.W."/>
            <person name="Robinson-Rechavi M."/>
            <person name="Braasch I."/>
            <person name="Lecointre G."/>
            <person name="Bobe J."/>
            <person name="Postlethwait J.H."/>
            <person name="Berthelot C."/>
            <person name="Roest Crollius H."/>
            <person name="Guiguen Y."/>
        </authorList>
    </citation>
    <scope>NUCLEOTIDE SEQUENCE</scope>
    <source>
        <strain evidence="3">NC1722</strain>
    </source>
</reference>
<feature type="coiled-coil region" evidence="1">
    <location>
        <begin position="29"/>
        <end position="144"/>
    </location>
</feature>
<evidence type="ECO:0000256" key="2">
    <source>
        <dbReference type="SAM" id="SignalP"/>
    </source>
</evidence>
<name>A0AAD7S9M6_9TELE</name>
<evidence type="ECO:0000313" key="3">
    <source>
        <dbReference type="EMBL" id="KAJ8398514.1"/>
    </source>
</evidence>
<keyword evidence="1" id="KW-0175">Coiled coil</keyword>
<comment type="caution">
    <text evidence="3">The sequence shown here is derived from an EMBL/GenBank/DDBJ whole genome shotgun (WGS) entry which is preliminary data.</text>
</comment>
<proteinExistence type="predicted"/>
<evidence type="ECO:0000256" key="1">
    <source>
        <dbReference type="SAM" id="Coils"/>
    </source>
</evidence>
<gene>
    <name evidence="3" type="ORF">AAFF_G00427690</name>
</gene>
<dbReference type="Proteomes" id="UP001221898">
    <property type="component" value="Unassembled WGS sequence"/>
</dbReference>
<protein>
    <submittedName>
        <fullName evidence="3">Uncharacterized protein</fullName>
    </submittedName>
</protein>
<evidence type="ECO:0000313" key="4">
    <source>
        <dbReference type="Proteomes" id="UP001221898"/>
    </source>
</evidence>
<feature type="signal peptide" evidence="2">
    <location>
        <begin position="1"/>
        <end position="19"/>
    </location>
</feature>
<keyword evidence="4" id="KW-1185">Reference proteome</keyword>
<dbReference type="EMBL" id="JAINUG010000090">
    <property type="protein sequence ID" value="KAJ8398514.1"/>
    <property type="molecule type" value="Genomic_DNA"/>
</dbReference>
<organism evidence="3 4">
    <name type="scientific">Aldrovandia affinis</name>
    <dbReference type="NCBI Taxonomy" id="143900"/>
    <lineage>
        <taxon>Eukaryota</taxon>
        <taxon>Metazoa</taxon>
        <taxon>Chordata</taxon>
        <taxon>Craniata</taxon>
        <taxon>Vertebrata</taxon>
        <taxon>Euteleostomi</taxon>
        <taxon>Actinopterygii</taxon>
        <taxon>Neopterygii</taxon>
        <taxon>Teleostei</taxon>
        <taxon>Notacanthiformes</taxon>
        <taxon>Halosauridae</taxon>
        <taxon>Aldrovandia</taxon>
    </lineage>
</organism>
<accession>A0AAD7S9M6</accession>
<feature type="chain" id="PRO_5042005037" evidence="2">
    <location>
        <begin position="20"/>
        <end position="167"/>
    </location>
</feature>